<dbReference type="RefSeq" id="WP_017404647.1">
    <property type="nucleotide sequence ID" value="NZ_CP069318.1"/>
</dbReference>
<keyword evidence="1" id="KW-1133">Transmembrane helix</keyword>
<keyword evidence="3" id="KW-0808">Transferase</keyword>
<evidence type="ECO:0000256" key="1">
    <source>
        <dbReference type="SAM" id="Phobius"/>
    </source>
</evidence>
<dbReference type="GeneID" id="94695305"/>
<dbReference type="InterPro" id="IPR001763">
    <property type="entry name" value="Rhodanese-like_dom"/>
</dbReference>
<dbReference type="Pfam" id="PF11127">
    <property type="entry name" value="YgaP-like_TM"/>
    <property type="match status" value="1"/>
</dbReference>
<dbReference type="InterPro" id="IPR036873">
    <property type="entry name" value="Rhodanese-like_dom_sf"/>
</dbReference>
<dbReference type="PROSITE" id="PS50206">
    <property type="entry name" value="RHODANESE_3"/>
    <property type="match status" value="1"/>
</dbReference>
<dbReference type="EMBL" id="FNPE01000001">
    <property type="protein sequence ID" value="SDX85910.1"/>
    <property type="molecule type" value="Genomic_DNA"/>
</dbReference>
<feature type="transmembrane region" description="Helical" evidence="1">
    <location>
        <begin position="140"/>
        <end position="164"/>
    </location>
</feature>
<evidence type="ECO:0000259" key="2">
    <source>
        <dbReference type="PROSITE" id="PS50206"/>
    </source>
</evidence>
<sequence>MSLPLISAQAARQLQAQGAWLIDIRAPDEHARERMAGARSMPMERLGAQAWGDAPAAVVFHCRSGNRTRLNAQALAAALPPGCAGHVLDGGLDAWKAEGLPVLHDSRQPLELQRQVQLGAGGLALLGAVLGATVSPWWHLLSAFVGCGLIVAGATGFCGLARMLMKAPWNRRALGQ</sequence>
<name>A0A1H3F4U4_9BURK</name>
<dbReference type="Gene3D" id="3.40.250.10">
    <property type="entry name" value="Rhodanese-like domain"/>
    <property type="match status" value="1"/>
</dbReference>
<reference evidence="3 4" key="1">
    <citation type="submission" date="2016-10" db="EMBL/GenBank/DDBJ databases">
        <authorList>
            <person name="de Groot N.N."/>
        </authorList>
    </citation>
    <scope>NUCLEOTIDE SEQUENCE [LARGE SCALE GENOMIC DNA]</scope>
    <source>
        <strain evidence="3 4">LMG 24775</strain>
    </source>
</reference>
<dbReference type="SUPFAM" id="SSF52821">
    <property type="entry name" value="Rhodanese/Cell cycle control phosphatase"/>
    <property type="match status" value="1"/>
</dbReference>
<keyword evidence="1" id="KW-0472">Membrane</keyword>
<dbReference type="GO" id="GO:0016740">
    <property type="term" value="F:transferase activity"/>
    <property type="evidence" value="ECO:0007669"/>
    <property type="project" value="UniProtKB-KW"/>
</dbReference>
<dbReference type="AlphaFoldDB" id="A0A1H3F4U4"/>
<proteinExistence type="predicted"/>
<keyword evidence="1" id="KW-0812">Transmembrane</keyword>
<protein>
    <submittedName>
        <fullName evidence="3">Rhodanese-related sulfurtransferase</fullName>
    </submittedName>
</protein>
<feature type="transmembrane region" description="Helical" evidence="1">
    <location>
        <begin position="116"/>
        <end position="134"/>
    </location>
</feature>
<accession>A0A1H3F4U4</accession>
<organism evidence="3 4">
    <name type="scientific">Delftia lacustris</name>
    <dbReference type="NCBI Taxonomy" id="558537"/>
    <lineage>
        <taxon>Bacteria</taxon>
        <taxon>Pseudomonadati</taxon>
        <taxon>Pseudomonadota</taxon>
        <taxon>Betaproteobacteria</taxon>
        <taxon>Burkholderiales</taxon>
        <taxon>Comamonadaceae</taxon>
        <taxon>Delftia</taxon>
    </lineage>
</organism>
<dbReference type="Pfam" id="PF00581">
    <property type="entry name" value="Rhodanese"/>
    <property type="match status" value="1"/>
</dbReference>
<evidence type="ECO:0000313" key="4">
    <source>
        <dbReference type="Proteomes" id="UP000183417"/>
    </source>
</evidence>
<dbReference type="InterPro" id="IPR021309">
    <property type="entry name" value="YgaP-like_TM"/>
</dbReference>
<gene>
    <name evidence="3" type="ORF">SAMN05421547_101496</name>
</gene>
<evidence type="ECO:0000313" key="3">
    <source>
        <dbReference type="EMBL" id="SDX85910.1"/>
    </source>
</evidence>
<feature type="domain" description="Rhodanese" evidence="2">
    <location>
        <begin position="15"/>
        <end position="104"/>
    </location>
</feature>
<dbReference type="Proteomes" id="UP000183417">
    <property type="component" value="Unassembled WGS sequence"/>
</dbReference>
<dbReference type="Gene3D" id="6.10.140.1340">
    <property type="match status" value="1"/>
</dbReference>
<dbReference type="SMART" id="SM00450">
    <property type="entry name" value="RHOD"/>
    <property type="match status" value="1"/>
</dbReference>